<dbReference type="AlphaFoldDB" id="A0AAE4RA39"/>
<evidence type="ECO:0000256" key="1">
    <source>
        <dbReference type="SAM" id="MobiDB-lite"/>
    </source>
</evidence>
<gene>
    <name evidence="2" type="ORF">R4F53_00740</name>
</gene>
<feature type="region of interest" description="Disordered" evidence="1">
    <location>
        <begin position="90"/>
        <end position="118"/>
    </location>
</feature>
<sequence length="137" mass="15692">MIDKFGEVLIPDLKHEYGIDLRDLFSEDRPISPRWVLMHARTLPMGSAFVAEIRGGREFRGWDQGRYMQATLIDAVRLLQYIFILAHVDPKKSKPKPPESFPLPDKNIRTKKPDKPGSFGFIAKDLIRKSRQMEGGG</sequence>
<feature type="compositionally biased region" description="Basic and acidic residues" evidence="1">
    <location>
        <begin position="106"/>
        <end position="115"/>
    </location>
</feature>
<proteinExistence type="predicted"/>
<accession>A0AAE4RA39</accession>
<protein>
    <submittedName>
        <fullName evidence="2">D site-binding protein</fullName>
    </submittedName>
</protein>
<dbReference type="RefSeq" id="WP_317727141.1">
    <property type="nucleotide sequence ID" value="NZ_JAWLLC010000002.1"/>
</dbReference>
<dbReference type="EMBL" id="JAWLLD010000001">
    <property type="protein sequence ID" value="MDV7010833.1"/>
    <property type="molecule type" value="Genomic_DNA"/>
</dbReference>
<evidence type="ECO:0000313" key="2">
    <source>
        <dbReference type="EMBL" id="MDV7010833.1"/>
    </source>
</evidence>
<organism evidence="2 3">
    <name type="scientific">Mycobacterium intracellulare</name>
    <dbReference type="NCBI Taxonomy" id="1767"/>
    <lineage>
        <taxon>Bacteria</taxon>
        <taxon>Bacillati</taxon>
        <taxon>Actinomycetota</taxon>
        <taxon>Actinomycetes</taxon>
        <taxon>Mycobacteriales</taxon>
        <taxon>Mycobacteriaceae</taxon>
        <taxon>Mycobacterium</taxon>
        <taxon>Mycobacterium avium complex (MAC)</taxon>
    </lineage>
</organism>
<reference evidence="2" key="1">
    <citation type="submission" date="2023-10" db="EMBL/GenBank/DDBJ databases">
        <title>Characterization and genome sequence of Mycobacterium intracellulare ABSURDO, a novel pathogenic isolate with three colony morphotypes that vary in growth and acid-fastness.</title>
        <authorList>
            <person name="Jude B.A."/>
            <person name="Robinson R.T."/>
        </authorList>
    </citation>
    <scope>NUCLEOTIDE SEQUENCE</scope>
    <source>
        <strain evidence="2">ABSURDO Component B</strain>
    </source>
</reference>
<evidence type="ECO:0000313" key="3">
    <source>
        <dbReference type="Proteomes" id="UP001187143"/>
    </source>
</evidence>
<dbReference type="Proteomes" id="UP001187143">
    <property type="component" value="Unassembled WGS sequence"/>
</dbReference>
<name>A0AAE4RA39_MYCIT</name>
<comment type="caution">
    <text evidence="2">The sequence shown here is derived from an EMBL/GenBank/DDBJ whole genome shotgun (WGS) entry which is preliminary data.</text>
</comment>